<dbReference type="InterPro" id="IPR015797">
    <property type="entry name" value="NUDIX_hydrolase-like_dom_sf"/>
</dbReference>
<dbReference type="Gene3D" id="3.90.79.10">
    <property type="entry name" value="Nucleoside Triphosphate Pyrophosphohydrolase"/>
    <property type="match status" value="1"/>
</dbReference>
<protein>
    <recommendedName>
        <fullName evidence="2">Nudix hydrolase domain-containing protein</fullName>
    </recommendedName>
</protein>
<comment type="caution">
    <text evidence="3">The sequence shown here is derived from an EMBL/GenBank/DDBJ whole genome shotgun (WGS) entry which is preliminary data.</text>
</comment>
<dbReference type="SUPFAM" id="SSF55811">
    <property type="entry name" value="Nudix"/>
    <property type="match status" value="1"/>
</dbReference>
<evidence type="ECO:0000259" key="2">
    <source>
        <dbReference type="PROSITE" id="PS51462"/>
    </source>
</evidence>
<dbReference type="InterPro" id="IPR031804">
    <property type="entry name" value="DUF4743"/>
</dbReference>
<dbReference type="PANTHER" id="PTHR13622">
    <property type="entry name" value="THIAMIN PYROPHOSPHOKINASE"/>
    <property type="match status" value="1"/>
</dbReference>
<organism evidence="3 4">
    <name type="scientific">Coccomyxa viridis</name>
    <dbReference type="NCBI Taxonomy" id="1274662"/>
    <lineage>
        <taxon>Eukaryota</taxon>
        <taxon>Viridiplantae</taxon>
        <taxon>Chlorophyta</taxon>
        <taxon>core chlorophytes</taxon>
        <taxon>Trebouxiophyceae</taxon>
        <taxon>Trebouxiophyceae incertae sedis</taxon>
        <taxon>Coccomyxaceae</taxon>
        <taxon>Coccomyxa</taxon>
    </lineage>
</organism>
<dbReference type="FunFam" id="3.90.79.10:FF:000019">
    <property type="entry name" value="Thiamin pyrophosphokinase, putative"/>
    <property type="match status" value="1"/>
</dbReference>
<name>A0AAV1HUI9_9CHLO</name>
<dbReference type="AlphaFoldDB" id="A0AAV1HUI9"/>
<evidence type="ECO:0000256" key="1">
    <source>
        <dbReference type="ARBA" id="ARBA00003778"/>
    </source>
</evidence>
<evidence type="ECO:0000313" key="4">
    <source>
        <dbReference type="Proteomes" id="UP001314263"/>
    </source>
</evidence>
<dbReference type="GO" id="GO:0044715">
    <property type="term" value="F:8-oxo-dGDP phosphatase activity"/>
    <property type="evidence" value="ECO:0007669"/>
    <property type="project" value="TreeGrafter"/>
</dbReference>
<keyword evidence="4" id="KW-1185">Reference proteome</keyword>
<dbReference type="Pfam" id="PF15916">
    <property type="entry name" value="DUF4743"/>
    <property type="match status" value="1"/>
</dbReference>
<gene>
    <name evidence="3" type="ORF">CVIRNUC_001604</name>
</gene>
<dbReference type="PANTHER" id="PTHR13622:SF8">
    <property type="entry name" value="THIAMIN PYROPHOSPHOKINASE 1"/>
    <property type="match status" value="1"/>
</dbReference>
<evidence type="ECO:0000313" key="3">
    <source>
        <dbReference type="EMBL" id="CAK0745210.1"/>
    </source>
</evidence>
<reference evidence="3 4" key="1">
    <citation type="submission" date="2023-10" db="EMBL/GenBank/DDBJ databases">
        <authorList>
            <person name="Maclean D."/>
            <person name="Macfadyen A."/>
        </authorList>
    </citation>
    <scope>NUCLEOTIDE SEQUENCE [LARGE SCALE GENOMIC DNA]</scope>
</reference>
<sequence>MSLQGYQRWLDTCNSGLKVQHLYHQLRIGSTPCGFIQPWLFQRLRRDFPSIFQVEQGDEQIESLALSDKLDTADKRSSALAGVLQELREDGALTGWRSESYPLLTSFHAEPLALVERAAAVHLGIKAYGVHVNGYVRGPSGIELWVATRSKNKPTWPGRLDHIVAGGQPHGLSPQENVIKECEEEASIPRELAQLAVPAGAVSYCSEQAEGLKRDVLFCYDLELPQDFVPEPQDGEVESFQRLPLKEVADTVARTDEFKDNCNLVIISFLVRHGFLKPELPGYLGIVSGLLSGDCS</sequence>
<dbReference type="Proteomes" id="UP001314263">
    <property type="component" value="Unassembled WGS sequence"/>
</dbReference>
<proteinExistence type="predicted"/>
<dbReference type="EMBL" id="CAUYUE010000002">
    <property type="protein sequence ID" value="CAK0745210.1"/>
    <property type="molecule type" value="Genomic_DNA"/>
</dbReference>
<comment type="function">
    <text evidence="1">Probably mediates the hydrolysis of some nucleoside diphosphate derivatives.</text>
</comment>
<dbReference type="CDD" id="cd03676">
    <property type="entry name" value="NUDIX_Tnr3_like"/>
    <property type="match status" value="1"/>
</dbReference>
<dbReference type="InterPro" id="IPR000086">
    <property type="entry name" value="NUDIX_hydrolase_dom"/>
</dbReference>
<accession>A0AAV1HUI9</accession>
<dbReference type="Pfam" id="PF00293">
    <property type="entry name" value="NUDIX"/>
    <property type="match status" value="1"/>
</dbReference>
<feature type="domain" description="Nudix hydrolase" evidence="2">
    <location>
        <begin position="127"/>
        <end position="268"/>
    </location>
</feature>
<dbReference type="PROSITE" id="PS51462">
    <property type="entry name" value="NUDIX"/>
    <property type="match status" value="1"/>
</dbReference>